<evidence type="ECO:0000256" key="2">
    <source>
        <dbReference type="ARBA" id="ARBA00023242"/>
    </source>
</evidence>
<dbReference type="GO" id="GO:0044778">
    <property type="term" value="P:meiotic DNA integrity checkpoint signaling"/>
    <property type="evidence" value="ECO:0007669"/>
    <property type="project" value="TreeGrafter"/>
</dbReference>
<dbReference type="GO" id="GO:0031509">
    <property type="term" value="P:subtelomeric heterochromatin formation"/>
    <property type="evidence" value="ECO:0007669"/>
    <property type="project" value="EnsemblFungi"/>
</dbReference>
<dbReference type="Pfam" id="PF04005">
    <property type="entry name" value="Hus1"/>
    <property type="match status" value="1"/>
</dbReference>
<feature type="region of interest" description="Disordered" evidence="3">
    <location>
        <begin position="287"/>
        <end position="307"/>
    </location>
</feature>
<dbReference type="GO" id="GO:0006289">
    <property type="term" value="P:nucleotide-excision repair"/>
    <property type="evidence" value="ECO:0007669"/>
    <property type="project" value="TreeGrafter"/>
</dbReference>
<dbReference type="PANTHER" id="PTHR12900">
    <property type="entry name" value="MITOTIC AND DNA DAMAGE CHECKPOINT PROTEIN HUS1"/>
    <property type="match status" value="1"/>
</dbReference>
<dbReference type="STRING" id="1266660.A0A1G4JJC4"/>
<dbReference type="PANTHER" id="PTHR12900:SF0">
    <property type="entry name" value="CHECKPOINT PROTEIN"/>
    <property type="match status" value="1"/>
</dbReference>
<dbReference type="AlphaFoldDB" id="A0A1G4JJC4"/>
<keyword evidence="5" id="KW-1185">Reference proteome</keyword>
<reference evidence="4 5" key="1">
    <citation type="submission" date="2016-03" db="EMBL/GenBank/DDBJ databases">
        <authorList>
            <person name="Devillers H."/>
        </authorList>
    </citation>
    <scope>NUCLEOTIDE SEQUENCE [LARGE SCALE GENOMIC DNA]</scope>
    <source>
        <strain evidence="4">CBS 10888</strain>
    </source>
</reference>
<dbReference type="GO" id="GO:0000722">
    <property type="term" value="P:telomere maintenance via recombination"/>
    <property type="evidence" value="ECO:0007669"/>
    <property type="project" value="EnsemblFungi"/>
</dbReference>
<evidence type="ECO:0000313" key="4">
    <source>
        <dbReference type="EMBL" id="SCU90514.1"/>
    </source>
</evidence>
<name>A0A1G4JJC4_9SACH</name>
<dbReference type="GO" id="GO:0000781">
    <property type="term" value="C:chromosome, telomeric region"/>
    <property type="evidence" value="ECO:0007669"/>
    <property type="project" value="GOC"/>
</dbReference>
<sequence length="428" mass="47821">MKLKLIINGPESPEDYKLLKSTISTVASLRKTAVLRFTSERLVIVSTPTSTASSSSILYADKGQLWCTIPRDVFSSYEVVSARDLNTITMECSCDVLQNIFKKYDKSISLGNEGIMTIKLQSMPEWNTNVLSNVDSKNPASSGSKVNPVCALGVTFEEVISTDIDANTAVKMGGVIGSGSTKTISHSFKVPTRLLFRAQDAKIQEPMINYTQLMMYRLPSPRGEWGRGFASFIRRIERYSNVHNIKLSGNKFWQNNDGRVSDHEFKIVVNELDWYLEICWNGPLDAMVPPQGADEEPADPPAVQPEVNDEVQVEETHEQSLFIEESFASENLNSADSGPNGDEDSGKAEVSVRGPDVPSKHEVVIRTKDWKVCSKLYEAFEEIVLAISYDESCVFHCTLPRGNIEDQDGERPREHGQVIYYMARARKI</sequence>
<proteinExistence type="predicted"/>
<evidence type="ECO:0000256" key="3">
    <source>
        <dbReference type="SAM" id="MobiDB-lite"/>
    </source>
</evidence>
<evidence type="ECO:0000313" key="5">
    <source>
        <dbReference type="Proteomes" id="UP000190274"/>
    </source>
</evidence>
<dbReference type="Gene3D" id="3.70.10.10">
    <property type="match status" value="1"/>
</dbReference>
<feature type="region of interest" description="Disordered" evidence="3">
    <location>
        <begin position="332"/>
        <end position="354"/>
    </location>
</feature>
<keyword evidence="2" id="KW-0539">Nucleus</keyword>
<dbReference type="GO" id="GO:0003677">
    <property type="term" value="F:DNA binding"/>
    <property type="evidence" value="ECO:0007669"/>
    <property type="project" value="EnsemblFungi"/>
</dbReference>
<gene>
    <name evidence="4" type="ORF">LADA_0F04654G</name>
</gene>
<dbReference type="GO" id="GO:0031573">
    <property type="term" value="P:mitotic intra-S DNA damage checkpoint signaling"/>
    <property type="evidence" value="ECO:0007669"/>
    <property type="project" value="TreeGrafter"/>
</dbReference>
<dbReference type="OrthoDB" id="419537at2759"/>
<dbReference type="EMBL" id="LT598458">
    <property type="protein sequence ID" value="SCU90514.1"/>
    <property type="molecule type" value="Genomic_DNA"/>
</dbReference>
<dbReference type="InterPro" id="IPR007150">
    <property type="entry name" value="HUS1/Mec3"/>
</dbReference>
<dbReference type="Proteomes" id="UP000190274">
    <property type="component" value="Chromosome F"/>
</dbReference>
<dbReference type="GO" id="GO:0000724">
    <property type="term" value="P:double-strand break repair via homologous recombination"/>
    <property type="evidence" value="ECO:0007669"/>
    <property type="project" value="TreeGrafter"/>
</dbReference>
<evidence type="ECO:0000256" key="1">
    <source>
        <dbReference type="ARBA" id="ARBA00004123"/>
    </source>
</evidence>
<comment type="subcellular location">
    <subcellularLocation>
        <location evidence="1">Nucleus</location>
    </subcellularLocation>
</comment>
<dbReference type="GO" id="GO:0033314">
    <property type="term" value="P:mitotic DNA replication checkpoint signaling"/>
    <property type="evidence" value="ECO:0007669"/>
    <property type="project" value="TreeGrafter"/>
</dbReference>
<dbReference type="GO" id="GO:0030896">
    <property type="term" value="C:checkpoint clamp complex"/>
    <property type="evidence" value="ECO:0007669"/>
    <property type="project" value="EnsemblFungi"/>
</dbReference>
<accession>A0A1G4JJC4</accession>
<protein>
    <submittedName>
        <fullName evidence="4">LADA_0F04654g1_1</fullName>
    </submittedName>
</protein>
<dbReference type="GO" id="GO:0035861">
    <property type="term" value="C:site of double-strand break"/>
    <property type="evidence" value="ECO:0007669"/>
    <property type="project" value="TreeGrafter"/>
</dbReference>
<organism evidence="4 5">
    <name type="scientific">Lachancea dasiensis</name>
    <dbReference type="NCBI Taxonomy" id="1072105"/>
    <lineage>
        <taxon>Eukaryota</taxon>
        <taxon>Fungi</taxon>
        <taxon>Dikarya</taxon>
        <taxon>Ascomycota</taxon>
        <taxon>Saccharomycotina</taxon>
        <taxon>Saccharomycetes</taxon>
        <taxon>Saccharomycetales</taxon>
        <taxon>Saccharomycetaceae</taxon>
        <taxon>Lachancea</taxon>
    </lineage>
</organism>